<proteinExistence type="predicted"/>
<protein>
    <submittedName>
        <fullName evidence="1">Uncharacterized protein</fullName>
    </submittedName>
</protein>
<name>U4L1S2_PYROM</name>
<organism evidence="1 2">
    <name type="scientific">Pyronema omphalodes (strain CBS 100304)</name>
    <name type="common">Pyronema confluens</name>
    <dbReference type="NCBI Taxonomy" id="1076935"/>
    <lineage>
        <taxon>Eukaryota</taxon>
        <taxon>Fungi</taxon>
        <taxon>Dikarya</taxon>
        <taxon>Ascomycota</taxon>
        <taxon>Pezizomycotina</taxon>
        <taxon>Pezizomycetes</taxon>
        <taxon>Pezizales</taxon>
        <taxon>Pyronemataceae</taxon>
        <taxon>Pyronema</taxon>
    </lineage>
</organism>
<reference evidence="1 2" key="1">
    <citation type="journal article" date="2013" name="PLoS Genet.">
        <title>The genome and development-dependent transcriptomes of Pyronema confluens: a window into fungal evolution.</title>
        <authorList>
            <person name="Traeger S."/>
            <person name="Altegoer F."/>
            <person name="Freitag M."/>
            <person name="Gabaldon T."/>
            <person name="Kempken F."/>
            <person name="Kumar A."/>
            <person name="Marcet-Houben M."/>
            <person name="Poggeler S."/>
            <person name="Stajich J.E."/>
            <person name="Nowrousian M."/>
        </authorList>
    </citation>
    <scope>NUCLEOTIDE SEQUENCE [LARGE SCALE GENOMIC DNA]</scope>
    <source>
        <strain evidence="2">CBS 100304</strain>
        <tissue evidence="1">Vegetative mycelium</tissue>
    </source>
</reference>
<evidence type="ECO:0000313" key="1">
    <source>
        <dbReference type="EMBL" id="CCX08499.1"/>
    </source>
</evidence>
<accession>U4L1S2</accession>
<keyword evidence="2" id="KW-1185">Reference proteome</keyword>
<sequence length="37" mass="4486">MSRCCLGRCQVSVREIKAVRHRAALGYDENCWRRYLW</sequence>
<evidence type="ECO:0000313" key="2">
    <source>
        <dbReference type="Proteomes" id="UP000018144"/>
    </source>
</evidence>
<dbReference type="AlphaFoldDB" id="U4L1S2"/>
<gene>
    <name evidence="1" type="ORF">PCON_08092</name>
</gene>
<dbReference type="EMBL" id="HF935417">
    <property type="protein sequence ID" value="CCX08499.1"/>
    <property type="molecule type" value="Genomic_DNA"/>
</dbReference>
<dbReference type="Proteomes" id="UP000018144">
    <property type="component" value="Unassembled WGS sequence"/>
</dbReference>